<dbReference type="Gene3D" id="3.30.420.610">
    <property type="entry name" value="LOTUS domain-like"/>
    <property type="match status" value="2"/>
</dbReference>
<dbReference type="PROSITE" id="PS51644">
    <property type="entry name" value="HTH_OST"/>
    <property type="match status" value="2"/>
</dbReference>
<feature type="compositionally biased region" description="Basic and acidic residues" evidence="1">
    <location>
        <begin position="604"/>
        <end position="614"/>
    </location>
</feature>
<protein>
    <recommendedName>
        <fullName evidence="2">HTH OST-type domain-containing protein</fullName>
    </recommendedName>
</protein>
<feature type="domain" description="HTH OST-type" evidence="2">
    <location>
        <begin position="748"/>
        <end position="822"/>
    </location>
</feature>
<evidence type="ECO:0000259" key="2">
    <source>
        <dbReference type="PROSITE" id="PS51644"/>
    </source>
</evidence>
<dbReference type="AlphaFoldDB" id="A0A9Q1KQI4"/>
<feature type="region of interest" description="Disordered" evidence="1">
    <location>
        <begin position="926"/>
        <end position="993"/>
    </location>
</feature>
<dbReference type="CDD" id="cd10910">
    <property type="entry name" value="PIN_limkain_b1_N_like"/>
    <property type="match status" value="1"/>
</dbReference>
<dbReference type="OrthoDB" id="549353at2759"/>
<dbReference type="InterPro" id="IPR025605">
    <property type="entry name" value="OST-HTH/LOTUS_dom"/>
</dbReference>
<feature type="region of interest" description="Disordered" evidence="1">
    <location>
        <begin position="883"/>
        <end position="903"/>
    </location>
</feature>
<feature type="compositionally biased region" description="Polar residues" evidence="1">
    <location>
        <begin position="533"/>
        <end position="543"/>
    </location>
</feature>
<evidence type="ECO:0000313" key="4">
    <source>
        <dbReference type="Proteomes" id="UP001153076"/>
    </source>
</evidence>
<keyword evidence="4" id="KW-1185">Reference proteome</keyword>
<feature type="compositionally biased region" description="Polar residues" evidence="1">
    <location>
        <begin position="703"/>
        <end position="733"/>
    </location>
</feature>
<feature type="compositionally biased region" description="Basic and acidic residues" evidence="1">
    <location>
        <begin position="398"/>
        <end position="432"/>
    </location>
</feature>
<feature type="region of interest" description="Disordered" evidence="1">
    <location>
        <begin position="845"/>
        <end position="867"/>
    </location>
</feature>
<dbReference type="Gene3D" id="3.40.50.1010">
    <property type="entry name" value="5'-nuclease"/>
    <property type="match status" value="1"/>
</dbReference>
<feature type="region of interest" description="Disordered" evidence="1">
    <location>
        <begin position="519"/>
        <end position="552"/>
    </location>
</feature>
<dbReference type="PANTHER" id="PTHR14379:SF6">
    <property type="entry name" value="EMB|CAB71880.1"/>
    <property type="match status" value="1"/>
</dbReference>
<feature type="region of interest" description="Disordered" evidence="1">
    <location>
        <begin position="703"/>
        <end position="734"/>
    </location>
</feature>
<feature type="compositionally biased region" description="Acidic residues" evidence="1">
    <location>
        <begin position="884"/>
        <end position="897"/>
    </location>
</feature>
<comment type="caution">
    <text evidence="3">The sequence shown here is derived from an EMBL/GenBank/DDBJ whole genome shotgun (WGS) entry which is preliminary data.</text>
</comment>
<dbReference type="PANTHER" id="PTHR14379">
    <property type="entry name" value="LIMKAIN B LKAP"/>
    <property type="match status" value="1"/>
</dbReference>
<feature type="compositionally biased region" description="Polar residues" evidence="1">
    <location>
        <begin position="459"/>
        <end position="475"/>
    </location>
</feature>
<dbReference type="GO" id="GO:0010468">
    <property type="term" value="P:regulation of gene expression"/>
    <property type="evidence" value="ECO:0007669"/>
    <property type="project" value="InterPro"/>
</dbReference>
<accession>A0A9Q1KQI4</accession>
<feature type="region of interest" description="Disordered" evidence="1">
    <location>
        <begin position="398"/>
        <end position="487"/>
    </location>
</feature>
<dbReference type="InterPro" id="IPR024768">
    <property type="entry name" value="Marf1"/>
</dbReference>
<evidence type="ECO:0000313" key="3">
    <source>
        <dbReference type="EMBL" id="KAJ8447048.1"/>
    </source>
</evidence>
<dbReference type="Pfam" id="PF12872">
    <property type="entry name" value="OST-HTH"/>
    <property type="match status" value="2"/>
</dbReference>
<evidence type="ECO:0000256" key="1">
    <source>
        <dbReference type="SAM" id="MobiDB-lite"/>
    </source>
</evidence>
<dbReference type="Pfam" id="PF01936">
    <property type="entry name" value="NYN"/>
    <property type="match status" value="1"/>
</dbReference>
<gene>
    <name evidence="3" type="ORF">Cgig2_033617</name>
</gene>
<feature type="compositionally biased region" description="Low complexity" evidence="1">
    <location>
        <begin position="590"/>
        <end position="601"/>
    </location>
</feature>
<feature type="compositionally biased region" description="Basic and acidic residues" evidence="1">
    <location>
        <begin position="360"/>
        <end position="373"/>
    </location>
</feature>
<feature type="region of interest" description="Disordered" evidence="1">
    <location>
        <begin position="240"/>
        <end position="266"/>
    </location>
</feature>
<feature type="compositionally biased region" description="Polar residues" evidence="1">
    <location>
        <begin position="349"/>
        <end position="359"/>
    </location>
</feature>
<feature type="compositionally biased region" description="Basic and acidic residues" evidence="1">
    <location>
        <begin position="929"/>
        <end position="954"/>
    </location>
</feature>
<feature type="compositionally biased region" description="Basic and acidic residues" evidence="1">
    <location>
        <begin position="440"/>
        <end position="455"/>
    </location>
</feature>
<dbReference type="Proteomes" id="UP001153076">
    <property type="component" value="Unassembled WGS sequence"/>
</dbReference>
<dbReference type="GO" id="GO:0005777">
    <property type="term" value="C:peroxisome"/>
    <property type="evidence" value="ECO:0007669"/>
    <property type="project" value="InterPro"/>
</dbReference>
<feature type="domain" description="HTH OST-type" evidence="2">
    <location>
        <begin position="267"/>
        <end position="339"/>
    </location>
</feature>
<name>A0A9Q1KQI4_9CARY</name>
<reference evidence="3" key="1">
    <citation type="submission" date="2022-04" db="EMBL/GenBank/DDBJ databases">
        <title>Carnegiea gigantea Genome sequencing and assembly v2.</title>
        <authorList>
            <person name="Copetti D."/>
            <person name="Sanderson M.J."/>
            <person name="Burquez A."/>
            <person name="Wojciechowski M.F."/>
        </authorList>
    </citation>
    <scope>NUCLEOTIDE SEQUENCE</scope>
    <source>
        <strain evidence="3">SGP5-SGP5p</strain>
        <tissue evidence="3">Aerial part</tissue>
    </source>
</reference>
<dbReference type="CDD" id="cd08824">
    <property type="entry name" value="LOTUS"/>
    <property type="match status" value="2"/>
</dbReference>
<dbReference type="GO" id="GO:0004540">
    <property type="term" value="F:RNA nuclease activity"/>
    <property type="evidence" value="ECO:0007669"/>
    <property type="project" value="InterPro"/>
</dbReference>
<dbReference type="EMBL" id="JAKOGI010000043">
    <property type="protein sequence ID" value="KAJ8447048.1"/>
    <property type="molecule type" value="Genomic_DNA"/>
</dbReference>
<sequence>MNSLSSKHKPLSHCLLSLASASSRILFVSLFSTSSSSSSSYSNHSYSLSSRRQDEESRNVRVSVWWDIENCSVPAGINVFRIAQSITNAVRANGIKGPVQFSAFGDVFQLPRAIQEGLTVTGVNLIHVPNGGKNSADRSILMDLMYWVSQNPPPAHIFLISGDRDFASVLHRLRMSNYNILLAGIPSDTSAALCSASSIMWNWTELARGENLSGRRFNQPPDGPLYSWYGQCRGNLEDPFEVPAQQNSSKSNDSSDEEISSDKGQSVPKAVLKQIRQIVYSYPYGVSITELRAQLTRSQVNIDRDFYGYKKFSRFLLSIPHIVKVVHAADGQLILRPVSSKLQKPAESNDISEGFTSKNEIQDVHGKASDKTHSITRMPEIEPMLPVSSYNDVKEKAVEENVEKTTEKMVSDTPLREDQTTSTKKRIEKEALEAQGAKGPKVEVTPEKLDSRTEDEVASTEQLHGNKTSDAQVDNSPVAPGQNPKGETGLFRSLWTKWFSVSIDAEKTKCIILDEFRASNSSPERSTYEEGSTKSTNQLEIHTSSLSSSSDALSMDAKSSTVGKSGVSEGFVAKVMSWFRPWKNESPVNSLPEPSSQELSLTENSRKHEDDQNARKNELFSDESFWSAIESFLRTYNGSCIVLKSTSREEFARWLQNSGLLVVQSFKESDLLHLVDLLVSEKKWVRRFPSKIPHFKIILTPEKSSASSQPHNPNGLSSLFSSASQENPPSRVSSIVCKKPSEKTRIEIQRDCKKLLDELLKQHPEGFNMGCFRKQFIEKYGYSLDYQKLGYPNLASLLQIMSGGKIESRQVLSDSVVYAPAIGTLGNEAKFSGSDSEMIDPSWKQEDVESPWEELGPVSENSNLSKQDVGLDQDMVENVYEPCASEDDEFSDPEEEGYSTCTRAAEQRRSRLNEDESSLLQILDSWYSSKDESSPRGHASDIENSEDRPKEETRPPGSSHIGNRDDITAYHAQKQRPRKSYTFVSESEENRTI</sequence>
<feature type="region of interest" description="Disordered" evidence="1">
    <location>
        <begin position="345"/>
        <end position="377"/>
    </location>
</feature>
<dbReference type="InterPro" id="IPR021139">
    <property type="entry name" value="NYN"/>
</dbReference>
<feature type="region of interest" description="Disordered" evidence="1">
    <location>
        <begin position="586"/>
        <end position="614"/>
    </location>
</feature>
<dbReference type="InterPro" id="IPR041966">
    <property type="entry name" value="LOTUS-like"/>
</dbReference>
<organism evidence="3 4">
    <name type="scientific">Carnegiea gigantea</name>
    <dbReference type="NCBI Taxonomy" id="171969"/>
    <lineage>
        <taxon>Eukaryota</taxon>
        <taxon>Viridiplantae</taxon>
        <taxon>Streptophyta</taxon>
        <taxon>Embryophyta</taxon>
        <taxon>Tracheophyta</taxon>
        <taxon>Spermatophyta</taxon>
        <taxon>Magnoliopsida</taxon>
        <taxon>eudicotyledons</taxon>
        <taxon>Gunneridae</taxon>
        <taxon>Pentapetalae</taxon>
        <taxon>Caryophyllales</taxon>
        <taxon>Cactineae</taxon>
        <taxon>Cactaceae</taxon>
        <taxon>Cactoideae</taxon>
        <taxon>Echinocereeae</taxon>
        <taxon>Carnegiea</taxon>
    </lineage>
</organism>
<proteinExistence type="predicted"/>